<sequence length="81" mass="8756">MARRAKPSPYTRPLDGGWGWMVVSHFFLMVFLYSSGRPGTHSVDQAGLELRNPPASASQSAGIQACATTPGSKTTLERTFN</sequence>
<keyword evidence="3" id="KW-1185">Reference proteome</keyword>
<accession>A0ABQ0ELJ6</accession>
<dbReference type="Proteomes" id="UP001623349">
    <property type="component" value="Unassembled WGS sequence"/>
</dbReference>
<dbReference type="EMBL" id="BAAFST010000003">
    <property type="protein sequence ID" value="GAB1287984.1"/>
    <property type="molecule type" value="Genomic_DNA"/>
</dbReference>
<organism evidence="2 3">
    <name type="scientific">Apodemus speciosus</name>
    <name type="common">Large Japanese field mouse</name>
    <dbReference type="NCBI Taxonomy" id="105296"/>
    <lineage>
        <taxon>Eukaryota</taxon>
        <taxon>Metazoa</taxon>
        <taxon>Chordata</taxon>
        <taxon>Craniata</taxon>
        <taxon>Vertebrata</taxon>
        <taxon>Euteleostomi</taxon>
        <taxon>Mammalia</taxon>
        <taxon>Eutheria</taxon>
        <taxon>Euarchontoglires</taxon>
        <taxon>Glires</taxon>
        <taxon>Rodentia</taxon>
        <taxon>Myomorpha</taxon>
        <taxon>Muroidea</taxon>
        <taxon>Muridae</taxon>
        <taxon>Murinae</taxon>
        <taxon>Apodemus</taxon>
    </lineage>
</organism>
<comment type="caution">
    <text evidence="2">The sequence shown here is derived from an EMBL/GenBank/DDBJ whole genome shotgun (WGS) entry which is preliminary data.</text>
</comment>
<reference evidence="2 3" key="1">
    <citation type="submission" date="2024-08" db="EMBL/GenBank/DDBJ databases">
        <title>The draft genome of Apodemus speciosus.</title>
        <authorList>
            <person name="Nabeshima K."/>
            <person name="Suzuki S."/>
            <person name="Onuma M."/>
        </authorList>
    </citation>
    <scope>NUCLEOTIDE SEQUENCE [LARGE SCALE GENOMIC DNA]</scope>
    <source>
        <strain evidence="2">IB14-021</strain>
    </source>
</reference>
<gene>
    <name evidence="2" type="ORF">APTSU1_000321400</name>
</gene>
<evidence type="ECO:0000256" key="1">
    <source>
        <dbReference type="SAM" id="MobiDB-lite"/>
    </source>
</evidence>
<proteinExistence type="predicted"/>
<feature type="region of interest" description="Disordered" evidence="1">
    <location>
        <begin position="52"/>
        <end position="81"/>
    </location>
</feature>
<evidence type="ECO:0000313" key="2">
    <source>
        <dbReference type="EMBL" id="GAB1287984.1"/>
    </source>
</evidence>
<evidence type="ECO:0000313" key="3">
    <source>
        <dbReference type="Proteomes" id="UP001623349"/>
    </source>
</evidence>
<name>A0ABQ0ELJ6_APOSI</name>
<feature type="compositionally biased region" description="Polar residues" evidence="1">
    <location>
        <begin position="55"/>
        <end position="81"/>
    </location>
</feature>
<protein>
    <submittedName>
        <fullName evidence="2">NAD-dependent protein deacylase sirtuin-5, mitochondrial</fullName>
    </submittedName>
</protein>